<feature type="region of interest" description="Disordered" evidence="1">
    <location>
        <begin position="32"/>
        <end position="68"/>
    </location>
</feature>
<feature type="compositionally biased region" description="Basic and acidic residues" evidence="1">
    <location>
        <begin position="48"/>
        <end position="68"/>
    </location>
</feature>
<name>A0AA40KBU1_9PEZI</name>
<evidence type="ECO:0000256" key="1">
    <source>
        <dbReference type="SAM" id="MobiDB-lite"/>
    </source>
</evidence>
<dbReference type="EMBL" id="JAUKUD010000001">
    <property type="protein sequence ID" value="KAK0753210.1"/>
    <property type="molecule type" value="Genomic_DNA"/>
</dbReference>
<comment type="caution">
    <text evidence="2">The sequence shown here is derived from an EMBL/GenBank/DDBJ whole genome shotgun (WGS) entry which is preliminary data.</text>
</comment>
<evidence type="ECO:0000313" key="3">
    <source>
        <dbReference type="Proteomes" id="UP001172155"/>
    </source>
</evidence>
<reference evidence="2" key="1">
    <citation type="submission" date="2023-06" db="EMBL/GenBank/DDBJ databases">
        <title>Genome-scale phylogeny and comparative genomics of the fungal order Sordariales.</title>
        <authorList>
            <consortium name="Lawrence Berkeley National Laboratory"/>
            <person name="Hensen N."/>
            <person name="Bonometti L."/>
            <person name="Westerberg I."/>
            <person name="Brannstrom I.O."/>
            <person name="Guillou S."/>
            <person name="Cros-Aarteil S."/>
            <person name="Calhoun S."/>
            <person name="Haridas S."/>
            <person name="Kuo A."/>
            <person name="Mondo S."/>
            <person name="Pangilinan J."/>
            <person name="Riley R."/>
            <person name="LaButti K."/>
            <person name="Andreopoulos B."/>
            <person name="Lipzen A."/>
            <person name="Chen C."/>
            <person name="Yanf M."/>
            <person name="Daum C."/>
            <person name="Ng V."/>
            <person name="Clum A."/>
            <person name="Steindorff A."/>
            <person name="Ohm R."/>
            <person name="Martin F."/>
            <person name="Silar P."/>
            <person name="Natvig D."/>
            <person name="Lalanne C."/>
            <person name="Gautier V."/>
            <person name="Ament-velasquez S.L."/>
            <person name="Kruys A."/>
            <person name="Hutchinson M.I."/>
            <person name="Powell A.J."/>
            <person name="Barry K."/>
            <person name="Miller A.N."/>
            <person name="Grigoriev I.V."/>
            <person name="Debuchy R."/>
            <person name="Gladieux P."/>
            <person name="Thoren M.H."/>
            <person name="Johannesson H."/>
        </authorList>
    </citation>
    <scope>NUCLEOTIDE SEQUENCE</scope>
    <source>
        <strain evidence="2">SMH3187-1</strain>
    </source>
</reference>
<proteinExistence type="predicted"/>
<sequence length="222" mass="24892">MVIEYGPRSYYKSIGWTTWRHMQSMMLKVPTTCNKSSNRSGVIESEADGSRGKSDISENTTRESETWKSETWNAYNSGSSRGGRDYLIAMAKFCHMARPEDECLGLRGRASHEVGRAWSREGLEALALTMRDPESGRVMGTRRGSKEMERWRILEDSEVAESRRCLGESRGVRRDLITLQHASKGAGCKVPMLIDKEREKASLCLGRCLSYGETPAKADLVG</sequence>
<organism evidence="2 3">
    <name type="scientific">Schizothecium vesticola</name>
    <dbReference type="NCBI Taxonomy" id="314040"/>
    <lineage>
        <taxon>Eukaryota</taxon>
        <taxon>Fungi</taxon>
        <taxon>Dikarya</taxon>
        <taxon>Ascomycota</taxon>
        <taxon>Pezizomycotina</taxon>
        <taxon>Sordariomycetes</taxon>
        <taxon>Sordariomycetidae</taxon>
        <taxon>Sordariales</taxon>
        <taxon>Schizotheciaceae</taxon>
        <taxon>Schizothecium</taxon>
    </lineage>
</organism>
<protein>
    <submittedName>
        <fullName evidence="2">Uncharacterized protein</fullName>
    </submittedName>
</protein>
<dbReference type="Proteomes" id="UP001172155">
    <property type="component" value="Unassembled WGS sequence"/>
</dbReference>
<evidence type="ECO:0000313" key="2">
    <source>
        <dbReference type="EMBL" id="KAK0753210.1"/>
    </source>
</evidence>
<accession>A0AA40KBU1</accession>
<gene>
    <name evidence="2" type="ORF">B0T18DRAFT_9120</name>
</gene>
<keyword evidence="3" id="KW-1185">Reference proteome</keyword>
<dbReference type="AlphaFoldDB" id="A0AA40KBU1"/>